<feature type="domain" description="Serpin" evidence="4">
    <location>
        <begin position="37"/>
        <end position="430"/>
    </location>
</feature>
<dbReference type="Gene3D" id="2.30.39.10">
    <property type="entry name" value="Alpha-1-antitrypsin, domain 1"/>
    <property type="match status" value="2"/>
</dbReference>
<dbReference type="InterPro" id="IPR023795">
    <property type="entry name" value="Serpin_CS"/>
</dbReference>
<evidence type="ECO:0000256" key="2">
    <source>
        <dbReference type="ARBA" id="ARBA00022900"/>
    </source>
</evidence>
<evidence type="ECO:0000256" key="3">
    <source>
        <dbReference type="RuleBase" id="RU000411"/>
    </source>
</evidence>
<protein>
    <recommendedName>
        <fullName evidence="4">Serpin domain-containing protein</fullName>
    </recommendedName>
</protein>
<dbReference type="Gene3D" id="3.30.497.10">
    <property type="entry name" value="Antithrombin, subunit I, domain 2"/>
    <property type="match status" value="1"/>
</dbReference>
<dbReference type="InterPro" id="IPR036186">
    <property type="entry name" value="Serpin_sf"/>
</dbReference>
<dbReference type="InterPro" id="IPR023796">
    <property type="entry name" value="Serpin_dom"/>
</dbReference>
<accession>A0ABN8J662</accession>
<dbReference type="InterPro" id="IPR000215">
    <property type="entry name" value="Serpin_fam"/>
</dbReference>
<dbReference type="Pfam" id="PF00079">
    <property type="entry name" value="Serpin"/>
    <property type="match status" value="1"/>
</dbReference>
<keyword evidence="6" id="KW-1185">Reference proteome</keyword>
<keyword evidence="2" id="KW-0722">Serine protease inhibitor</keyword>
<gene>
    <name evidence="5" type="ORF">IPOD504_LOCUS17192</name>
</gene>
<dbReference type="InterPro" id="IPR042178">
    <property type="entry name" value="Serpin_sf_1"/>
</dbReference>
<evidence type="ECO:0000256" key="1">
    <source>
        <dbReference type="ARBA" id="ARBA00022690"/>
    </source>
</evidence>
<dbReference type="SUPFAM" id="SSF56574">
    <property type="entry name" value="Serpins"/>
    <property type="match status" value="1"/>
</dbReference>
<dbReference type="PANTHER" id="PTHR11461:SF342">
    <property type="entry name" value="SERINE PROTEASE INHIBITOR 28DC"/>
    <property type="match status" value="1"/>
</dbReference>
<name>A0ABN8J662_9NEOP</name>
<comment type="similarity">
    <text evidence="3">Belongs to the serpin family.</text>
</comment>
<organism evidence="5 6">
    <name type="scientific">Iphiclides podalirius</name>
    <name type="common">scarce swallowtail</name>
    <dbReference type="NCBI Taxonomy" id="110791"/>
    <lineage>
        <taxon>Eukaryota</taxon>
        <taxon>Metazoa</taxon>
        <taxon>Ecdysozoa</taxon>
        <taxon>Arthropoda</taxon>
        <taxon>Hexapoda</taxon>
        <taxon>Insecta</taxon>
        <taxon>Pterygota</taxon>
        <taxon>Neoptera</taxon>
        <taxon>Endopterygota</taxon>
        <taxon>Lepidoptera</taxon>
        <taxon>Glossata</taxon>
        <taxon>Ditrysia</taxon>
        <taxon>Papilionoidea</taxon>
        <taxon>Papilionidae</taxon>
        <taxon>Papilioninae</taxon>
        <taxon>Iphiclides</taxon>
    </lineage>
</organism>
<dbReference type="CDD" id="cd00172">
    <property type="entry name" value="serpin"/>
    <property type="match status" value="1"/>
</dbReference>
<evidence type="ECO:0000313" key="6">
    <source>
        <dbReference type="Proteomes" id="UP000837857"/>
    </source>
</evidence>
<dbReference type="PANTHER" id="PTHR11461">
    <property type="entry name" value="SERINE PROTEASE INHIBITOR, SERPIN"/>
    <property type="match status" value="1"/>
</dbReference>
<proteinExistence type="inferred from homology"/>
<dbReference type="SMART" id="SM00093">
    <property type="entry name" value="SERPIN"/>
    <property type="match status" value="1"/>
</dbReference>
<sequence>MALIQQGWAELDMPQPRNFNLSEEETRMVTGLNNFGLKLLKNMMKKYPNQNIVISPASISCLLAMTLLGSVGRSYDELAEALGFSEDILLNRKNHEMFGRLLSGVNANDSWSRTMFADGVFVDERSQLRHAYRSYLQRVYNGAVVNVDFADAVKVKQIINEWVNQKTEGRIDEFLKETLPSNTKTVLLSALYFSGQWEKPFLPEHTRQMRFSRGENNVIADLMLNLGQFHYLLSAKNGFHMIAFPYNDSATTMYAIKPRLPEALSLSELMEHLDYAKIDGFIDQMTRQDVVVRFPKMELNSDNNLETHLKELGVTSIFNPTEANFALMLDTNTITNKTEDDLIKRINDGDVEERSPKSIVNSLINPGVYVDTVMHEVKIKIDEYGTEAVAATSSILARSSEQFYADSPFFIFIRNEKTKLITFSAVIFDPTV</sequence>
<evidence type="ECO:0000259" key="4">
    <source>
        <dbReference type="SMART" id="SM00093"/>
    </source>
</evidence>
<dbReference type="PROSITE" id="PS00284">
    <property type="entry name" value="SERPIN"/>
    <property type="match status" value="1"/>
</dbReference>
<keyword evidence="1" id="KW-0646">Protease inhibitor</keyword>
<dbReference type="InterPro" id="IPR042185">
    <property type="entry name" value="Serpin_sf_2"/>
</dbReference>
<reference evidence="5" key="1">
    <citation type="submission" date="2022-03" db="EMBL/GenBank/DDBJ databases">
        <authorList>
            <person name="Martin H S."/>
        </authorList>
    </citation>
    <scope>NUCLEOTIDE SEQUENCE</scope>
</reference>
<evidence type="ECO:0000313" key="5">
    <source>
        <dbReference type="EMBL" id="CAH2076233.1"/>
    </source>
</evidence>
<dbReference type="Proteomes" id="UP000837857">
    <property type="component" value="Chromosome 9"/>
</dbReference>
<feature type="non-terminal residue" evidence="5">
    <location>
        <position position="432"/>
    </location>
</feature>
<dbReference type="EMBL" id="OW152821">
    <property type="protein sequence ID" value="CAH2076233.1"/>
    <property type="molecule type" value="Genomic_DNA"/>
</dbReference>